<dbReference type="PANTHER" id="PTHR32071">
    <property type="entry name" value="TRANSCRIPTIONAL REGULATORY PROTEIN"/>
    <property type="match status" value="1"/>
</dbReference>
<keyword evidence="5" id="KW-0804">Transcription</keyword>
<keyword evidence="4" id="KW-0238">DNA-binding</keyword>
<name>A0A367CHW0_9ENTE</name>
<dbReference type="GO" id="GO:0006355">
    <property type="term" value="P:regulation of DNA-templated transcription"/>
    <property type="evidence" value="ECO:0007669"/>
    <property type="project" value="InterPro"/>
</dbReference>
<dbReference type="PROSITE" id="PS50045">
    <property type="entry name" value="SIGMA54_INTERACT_4"/>
    <property type="match status" value="1"/>
</dbReference>
<dbReference type="PANTHER" id="PTHR32071:SF117">
    <property type="entry name" value="PTS-DEPENDENT DIHYDROXYACETONE KINASE OPERON REGULATORY PROTEIN-RELATED"/>
    <property type="match status" value="1"/>
</dbReference>
<gene>
    <name evidence="7" type="ORF">EA71_00399</name>
</gene>
<organism evidence="7 8">
    <name type="scientific">Enterococcus durans</name>
    <dbReference type="NCBI Taxonomy" id="53345"/>
    <lineage>
        <taxon>Bacteria</taxon>
        <taxon>Bacillati</taxon>
        <taxon>Bacillota</taxon>
        <taxon>Bacilli</taxon>
        <taxon>Lactobacillales</taxon>
        <taxon>Enterococcaceae</taxon>
        <taxon>Enterococcus</taxon>
    </lineage>
</organism>
<dbReference type="AlphaFoldDB" id="A0A367CHW0"/>
<dbReference type="InterPro" id="IPR027417">
    <property type="entry name" value="P-loop_NTPase"/>
</dbReference>
<dbReference type="Gene3D" id="3.40.50.2300">
    <property type="match status" value="1"/>
</dbReference>
<dbReference type="InterPro" id="IPR058031">
    <property type="entry name" value="AAA_lid_NorR"/>
</dbReference>
<protein>
    <recommendedName>
        <fullName evidence="6">Sigma-54 factor interaction domain-containing protein</fullName>
    </recommendedName>
</protein>
<dbReference type="RefSeq" id="WP_113845214.1">
    <property type="nucleotide sequence ID" value="NZ_LEPB01000001.1"/>
</dbReference>
<feature type="domain" description="Sigma-54 factor interaction" evidence="6">
    <location>
        <begin position="311"/>
        <end position="507"/>
    </location>
</feature>
<dbReference type="Pfam" id="PF25601">
    <property type="entry name" value="AAA_lid_14"/>
    <property type="match status" value="1"/>
</dbReference>
<keyword evidence="3" id="KW-0805">Transcription regulation</keyword>
<dbReference type="GO" id="GO:0043565">
    <property type="term" value="F:sequence-specific DNA binding"/>
    <property type="evidence" value="ECO:0007669"/>
    <property type="project" value="InterPro"/>
</dbReference>
<dbReference type="Pfam" id="PF06506">
    <property type="entry name" value="PrpR_N"/>
    <property type="match status" value="1"/>
</dbReference>
<reference evidence="7 8" key="1">
    <citation type="submission" date="2015-06" db="EMBL/GenBank/DDBJ databases">
        <title>The Genome Sequence of Enterococcus durans 4EA1.</title>
        <authorList>
            <consortium name="The Broad Institute Genomics Platform"/>
            <consortium name="The Broad Institute Genome Sequencing Center for Infectious Disease"/>
            <person name="Earl A.M."/>
            <person name="Van Tyne D."/>
            <person name="Lebreton F."/>
            <person name="Saavedra J.T."/>
            <person name="Gilmore M.S."/>
            <person name="Manson Mcguire A."/>
            <person name="Clock S."/>
            <person name="Crupain M."/>
            <person name="Rangan U."/>
            <person name="Young S."/>
            <person name="Abouelleil A."/>
            <person name="Cao P."/>
            <person name="Chapman S.B."/>
            <person name="Griggs A."/>
            <person name="Priest M."/>
            <person name="Shea T."/>
            <person name="Wortman J."/>
            <person name="Nusbaum C."/>
            <person name="Birren B."/>
        </authorList>
    </citation>
    <scope>NUCLEOTIDE SEQUENCE [LARGE SCALE GENOMIC DNA]</scope>
    <source>
        <strain evidence="7 8">4EA1</strain>
    </source>
</reference>
<dbReference type="Pfam" id="PF00158">
    <property type="entry name" value="Sigma54_activat"/>
    <property type="match status" value="1"/>
</dbReference>
<evidence type="ECO:0000256" key="3">
    <source>
        <dbReference type="ARBA" id="ARBA00023015"/>
    </source>
</evidence>
<evidence type="ECO:0000313" key="7">
    <source>
        <dbReference type="EMBL" id="RCA12195.1"/>
    </source>
</evidence>
<dbReference type="Pfam" id="PF02954">
    <property type="entry name" value="HTH_8"/>
    <property type="match status" value="1"/>
</dbReference>
<dbReference type="Gene3D" id="1.10.10.60">
    <property type="entry name" value="Homeodomain-like"/>
    <property type="match status" value="1"/>
</dbReference>
<dbReference type="InterPro" id="IPR010524">
    <property type="entry name" value="Sig_transdc_resp-reg_PrpR_N"/>
</dbReference>
<dbReference type="InterPro" id="IPR002078">
    <property type="entry name" value="Sigma_54_int"/>
</dbReference>
<dbReference type="Gene3D" id="3.40.50.300">
    <property type="entry name" value="P-loop containing nucleotide triphosphate hydrolases"/>
    <property type="match status" value="1"/>
</dbReference>
<evidence type="ECO:0000256" key="4">
    <source>
        <dbReference type="ARBA" id="ARBA00023125"/>
    </source>
</evidence>
<dbReference type="Gene3D" id="3.40.50.10660">
    <property type="entry name" value="PrpR receptor domain-like"/>
    <property type="match status" value="1"/>
</dbReference>
<dbReference type="Proteomes" id="UP000252797">
    <property type="component" value="Unassembled WGS sequence"/>
</dbReference>
<dbReference type="GO" id="GO:0000156">
    <property type="term" value="F:phosphorelay response regulator activity"/>
    <property type="evidence" value="ECO:0007669"/>
    <property type="project" value="InterPro"/>
</dbReference>
<dbReference type="EMBL" id="LEPB01000001">
    <property type="protein sequence ID" value="RCA12195.1"/>
    <property type="molecule type" value="Genomic_DNA"/>
</dbReference>
<evidence type="ECO:0000259" key="6">
    <source>
        <dbReference type="PROSITE" id="PS50045"/>
    </source>
</evidence>
<keyword evidence="2" id="KW-0067">ATP-binding</keyword>
<evidence type="ECO:0000256" key="1">
    <source>
        <dbReference type="ARBA" id="ARBA00022741"/>
    </source>
</evidence>
<dbReference type="Gene3D" id="1.10.8.60">
    <property type="match status" value="1"/>
</dbReference>
<dbReference type="GO" id="GO:0005524">
    <property type="term" value="F:ATP binding"/>
    <property type="evidence" value="ECO:0007669"/>
    <property type="project" value="UniProtKB-KW"/>
</dbReference>
<dbReference type="InterPro" id="IPR002197">
    <property type="entry name" value="HTH_Fis"/>
</dbReference>
<evidence type="ECO:0000256" key="5">
    <source>
        <dbReference type="ARBA" id="ARBA00023163"/>
    </source>
</evidence>
<evidence type="ECO:0000313" key="8">
    <source>
        <dbReference type="Proteomes" id="UP000252797"/>
    </source>
</evidence>
<dbReference type="SUPFAM" id="SSF46689">
    <property type="entry name" value="Homeodomain-like"/>
    <property type="match status" value="1"/>
</dbReference>
<dbReference type="SUPFAM" id="SSF159800">
    <property type="entry name" value="PrpR receptor domain-like"/>
    <property type="match status" value="1"/>
</dbReference>
<accession>A0A367CHW0</accession>
<keyword evidence="1" id="KW-0547">Nucleotide-binding</keyword>
<comment type="caution">
    <text evidence="7">The sequence shown here is derived from an EMBL/GenBank/DDBJ whole genome shotgun (WGS) entry which is preliminary data.</text>
</comment>
<dbReference type="InterPro" id="IPR009057">
    <property type="entry name" value="Homeodomain-like_sf"/>
</dbReference>
<evidence type="ECO:0000256" key="2">
    <source>
        <dbReference type="ARBA" id="ARBA00022840"/>
    </source>
</evidence>
<dbReference type="PRINTS" id="PR01590">
    <property type="entry name" value="HTHFIS"/>
</dbReference>
<sequence length="591" mass="67986">MKRKILGIAPYEELNHSMHIISEQYPEVETTIYTADLVEGQTLAAELYTDGYDAIISRGGTAKLIRQVVSLPVIDVSLSIYDVLSSIRLAENYTNNFAIVGYPSITEKAHLLCDLLGYKIEIHTIDETLDADALLDTLVGKNYELILCDAITNRIALLKSLNTILITSGFESIKSAYEDALSIIDHVEQVKHKKEIMKKGILSQHQELLLYDATYTIEFSTLAPTFAEEIIKVLKMKPEKKEIHHYSRTQNRYVTLTIKSYTVDRQKYFSCFIHKNSAPPVTNKPDISYQKKPEVADSFAKKLFFSQFIPERIKHEIKQYEPYYSSYLIFGESGTAKKNIAYQIYLDQTKNTNYLISINCKLITDKLWKFLVNATNGPFVDIHNTIFFENVEQLSAAATERLVTLIKTTNVLNHNQLIFTYDSNKATDQTIFNRLVSQLNCAKIYAPAIRERRNELSIITTLLLNKMNIECTKEIMGFEPKALELFLTFDWPGNFDQLQYCIKELVVDASTHYISEHQVTELLNKERVVQNFTHLKDHFTAKIPLHHPTLFDYTKEIILHVLDQNEGNQTKTANQLGISRTTLWRYLKEEN</sequence>
<proteinExistence type="predicted"/>
<dbReference type="SUPFAM" id="SSF52540">
    <property type="entry name" value="P-loop containing nucleoside triphosphate hydrolases"/>
    <property type="match status" value="1"/>
</dbReference>